<feature type="transmembrane region" description="Helical" evidence="1">
    <location>
        <begin position="15"/>
        <end position="37"/>
    </location>
</feature>
<keyword evidence="1" id="KW-0472">Membrane</keyword>
<keyword evidence="3" id="KW-1185">Reference proteome</keyword>
<dbReference type="Proteomes" id="UP000323506">
    <property type="component" value="Chromosome D13"/>
</dbReference>
<keyword evidence="1" id="KW-0812">Transmembrane</keyword>
<protein>
    <submittedName>
        <fullName evidence="2">Uncharacterized protein</fullName>
    </submittedName>
</protein>
<name>A0A5D1ZXV2_GOSDA</name>
<dbReference type="AlphaFoldDB" id="A0A5D1ZXV2"/>
<proteinExistence type="predicted"/>
<keyword evidence="1" id="KW-1133">Transmembrane helix</keyword>
<evidence type="ECO:0000256" key="1">
    <source>
        <dbReference type="SAM" id="Phobius"/>
    </source>
</evidence>
<dbReference type="EMBL" id="CM017713">
    <property type="protein sequence ID" value="TYG37441.1"/>
    <property type="molecule type" value="Genomic_DNA"/>
</dbReference>
<organism evidence="2 3">
    <name type="scientific">Gossypium darwinii</name>
    <name type="common">Darwin's cotton</name>
    <name type="synonym">Gossypium barbadense var. darwinii</name>
    <dbReference type="NCBI Taxonomy" id="34276"/>
    <lineage>
        <taxon>Eukaryota</taxon>
        <taxon>Viridiplantae</taxon>
        <taxon>Streptophyta</taxon>
        <taxon>Embryophyta</taxon>
        <taxon>Tracheophyta</taxon>
        <taxon>Spermatophyta</taxon>
        <taxon>Magnoliopsida</taxon>
        <taxon>eudicotyledons</taxon>
        <taxon>Gunneridae</taxon>
        <taxon>Pentapetalae</taxon>
        <taxon>rosids</taxon>
        <taxon>malvids</taxon>
        <taxon>Malvales</taxon>
        <taxon>Malvaceae</taxon>
        <taxon>Malvoideae</taxon>
        <taxon>Gossypium</taxon>
    </lineage>
</organism>
<sequence>MSFQEKLDLNFNISALSFTVCLRNILVILLCQLMLLFKTEERAFWEDHPQVSFQKNPLMLLYPSQFLHKKEGPKRRVIEQGALFLMGLPTELGGLSWSNFLKQKQFLRMTEFEL</sequence>
<accession>A0A5D1ZXV2</accession>
<gene>
    <name evidence="2" type="ORF">ES288_D13G141700v1</name>
</gene>
<evidence type="ECO:0000313" key="2">
    <source>
        <dbReference type="EMBL" id="TYG37441.1"/>
    </source>
</evidence>
<evidence type="ECO:0000313" key="3">
    <source>
        <dbReference type="Proteomes" id="UP000323506"/>
    </source>
</evidence>
<reference evidence="2 3" key="1">
    <citation type="submission" date="2019-06" db="EMBL/GenBank/DDBJ databases">
        <title>WGS assembly of Gossypium darwinii.</title>
        <authorList>
            <person name="Chen Z.J."/>
            <person name="Sreedasyam A."/>
            <person name="Ando A."/>
            <person name="Song Q."/>
            <person name="De L."/>
            <person name="Hulse-Kemp A."/>
            <person name="Ding M."/>
            <person name="Ye W."/>
            <person name="Kirkbride R."/>
            <person name="Jenkins J."/>
            <person name="Plott C."/>
            <person name="Lovell J."/>
            <person name="Lin Y.-M."/>
            <person name="Vaughn R."/>
            <person name="Liu B."/>
            <person name="Li W."/>
            <person name="Simpson S."/>
            <person name="Scheffler B."/>
            <person name="Saski C."/>
            <person name="Grover C."/>
            <person name="Hu G."/>
            <person name="Conover J."/>
            <person name="Carlson J."/>
            <person name="Shu S."/>
            <person name="Boston L."/>
            <person name="Williams M."/>
            <person name="Peterson D."/>
            <person name="Mcgee K."/>
            <person name="Jones D."/>
            <person name="Wendel J."/>
            <person name="Stelly D."/>
            <person name="Grimwood J."/>
            <person name="Schmutz J."/>
        </authorList>
    </citation>
    <scope>NUCLEOTIDE SEQUENCE [LARGE SCALE GENOMIC DNA]</scope>
    <source>
        <strain evidence="2">1808015.09</strain>
    </source>
</reference>